<dbReference type="InterPro" id="IPR031307">
    <property type="entry name" value="Ninja_fam"/>
</dbReference>
<feature type="non-terminal residue" evidence="6">
    <location>
        <position position="1"/>
    </location>
</feature>
<dbReference type="PANTHER" id="PTHR31413:SF15">
    <property type="entry name" value="NINJA-FAMILY PROTEIN"/>
    <property type="match status" value="1"/>
</dbReference>
<gene>
    <name evidence="6" type="ORF">M8C21_008637</name>
</gene>
<sequence length="257" mass="28418">MGDDNELMLELSIGGIFAKSNPNIAESIDYSKYGGIQANRRRKREEKMKKKVEYYGSCGSVSGPFVENKEWLETQIVGQNDEHVCKKEKIGNNNNNNNIMEEKFGSVLMASTCRRKKNIKRNEDEIEGGCGRCYCKMKSDVCVSLAYSDGHCSSHQGDASDDSRSNSSNSQLDHQPTSTSTIVEPSNQHQPTGSINPTLSTTKFTDSTTKPNQPSKPEPNSQHQQAALLDRMPCVSTTGNGPNGKTVSGFLYRYTKQ</sequence>
<feature type="compositionally biased region" description="Low complexity" evidence="5">
    <location>
        <begin position="198"/>
        <end position="210"/>
    </location>
</feature>
<dbReference type="AlphaFoldDB" id="A0AAD5BMH8"/>
<evidence type="ECO:0000256" key="5">
    <source>
        <dbReference type="SAM" id="MobiDB-lite"/>
    </source>
</evidence>
<feature type="compositionally biased region" description="Polar residues" evidence="5">
    <location>
        <begin position="171"/>
        <end position="197"/>
    </location>
</feature>
<protein>
    <recommendedName>
        <fullName evidence="4">Ninja-family protein</fullName>
    </recommendedName>
    <alternativeName>
        <fullName evidence="4">ABI-binding protein</fullName>
    </alternativeName>
</protein>
<evidence type="ECO:0000256" key="1">
    <source>
        <dbReference type="ARBA" id="ARBA00004123"/>
    </source>
</evidence>
<feature type="compositionally biased region" description="Polar residues" evidence="5">
    <location>
        <begin position="211"/>
        <end position="225"/>
    </location>
</feature>
<proteinExistence type="inferred from homology"/>
<dbReference type="PANTHER" id="PTHR31413">
    <property type="entry name" value="AFP HOMOLOG 2"/>
    <property type="match status" value="1"/>
</dbReference>
<comment type="function">
    <text evidence="4">Acts as a negative regulator of abscisic acid (ABA) response.</text>
</comment>
<dbReference type="GO" id="GO:0007165">
    <property type="term" value="P:signal transduction"/>
    <property type="evidence" value="ECO:0007669"/>
    <property type="project" value="InterPro"/>
</dbReference>
<comment type="subcellular location">
    <subcellularLocation>
        <location evidence="1 4">Nucleus</location>
    </subcellularLocation>
</comment>
<keyword evidence="7" id="KW-1185">Reference proteome</keyword>
<keyword evidence="3 4" id="KW-0539">Nucleus</keyword>
<reference evidence="6" key="1">
    <citation type="submission" date="2022-06" db="EMBL/GenBank/DDBJ databases">
        <title>Uncovering the hologenomic basis of an extraordinary plant invasion.</title>
        <authorList>
            <person name="Bieker V.C."/>
            <person name="Martin M.D."/>
            <person name="Gilbert T."/>
            <person name="Hodgins K."/>
            <person name="Battlay P."/>
            <person name="Petersen B."/>
            <person name="Wilson J."/>
        </authorList>
    </citation>
    <scope>NUCLEOTIDE SEQUENCE</scope>
    <source>
        <strain evidence="6">AA19_3_7</strain>
        <tissue evidence="6">Leaf</tissue>
    </source>
</reference>
<evidence type="ECO:0000313" key="7">
    <source>
        <dbReference type="Proteomes" id="UP001206925"/>
    </source>
</evidence>
<evidence type="ECO:0000256" key="2">
    <source>
        <dbReference type="ARBA" id="ARBA00006081"/>
    </source>
</evidence>
<name>A0AAD5BMH8_AMBAR</name>
<dbReference type="GO" id="GO:0045892">
    <property type="term" value="P:negative regulation of DNA-templated transcription"/>
    <property type="evidence" value="ECO:0007669"/>
    <property type="project" value="TreeGrafter"/>
</dbReference>
<accession>A0AAD5BMH8</accession>
<comment type="similarity">
    <text evidence="2 4">Belongs to the Ninja family.</text>
</comment>
<comment type="caution">
    <text evidence="6">The sequence shown here is derived from an EMBL/GenBank/DDBJ whole genome shotgun (WGS) entry which is preliminary data.</text>
</comment>
<organism evidence="6 7">
    <name type="scientific">Ambrosia artemisiifolia</name>
    <name type="common">Common ragweed</name>
    <dbReference type="NCBI Taxonomy" id="4212"/>
    <lineage>
        <taxon>Eukaryota</taxon>
        <taxon>Viridiplantae</taxon>
        <taxon>Streptophyta</taxon>
        <taxon>Embryophyta</taxon>
        <taxon>Tracheophyta</taxon>
        <taxon>Spermatophyta</taxon>
        <taxon>Magnoliopsida</taxon>
        <taxon>eudicotyledons</taxon>
        <taxon>Gunneridae</taxon>
        <taxon>Pentapetalae</taxon>
        <taxon>asterids</taxon>
        <taxon>campanulids</taxon>
        <taxon>Asterales</taxon>
        <taxon>Asteraceae</taxon>
        <taxon>Asteroideae</taxon>
        <taxon>Heliantheae alliance</taxon>
        <taxon>Heliantheae</taxon>
        <taxon>Ambrosia</taxon>
    </lineage>
</organism>
<feature type="compositionally biased region" description="Polar residues" evidence="5">
    <location>
        <begin position="235"/>
        <end position="246"/>
    </location>
</feature>
<evidence type="ECO:0000256" key="4">
    <source>
        <dbReference type="RuleBase" id="RU369029"/>
    </source>
</evidence>
<evidence type="ECO:0000313" key="6">
    <source>
        <dbReference type="EMBL" id="KAI7726153.1"/>
    </source>
</evidence>
<dbReference type="GO" id="GO:0005634">
    <property type="term" value="C:nucleus"/>
    <property type="evidence" value="ECO:0007669"/>
    <property type="project" value="UniProtKB-SubCell"/>
</dbReference>
<feature type="region of interest" description="Disordered" evidence="5">
    <location>
        <begin position="153"/>
        <end position="247"/>
    </location>
</feature>
<dbReference type="EMBL" id="JAMZMK010011742">
    <property type="protein sequence ID" value="KAI7726153.1"/>
    <property type="molecule type" value="Genomic_DNA"/>
</dbReference>
<dbReference type="Proteomes" id="UP001206925">
    <property type="component" value="Unassembled WGS sequence"/>
</dbReference>
<evidence type="ECO:0000256" key="3">
    <source>
        <dbReference type="ARBA" id="ARBA00023242"/>
    </source>
</evidence>